<dbReference type="RefSeq" id="WP_350258198.1">
    <property type="nucleotide sequence ID" value="NZ_CP138335.1"/>
</dbReference>
<protein>
    <submittedName>
        <fullName evidence="1">Uncharacterized protein</fullName>
    </submittedName>
</protein>
<dbReference type="AlphaFoldDB" id="A0AAU7V6X3"/>
<name>A0AAU7V6X3_9ACTO</name>
<accession>A0AAU7V6X3</accession>
<gene>
    <name evidence="1" type="ORF">SAC06_00085</name>
</gene>
<proteinExistence type="predicted"/>
<reference evidence="1" key="1">
    <citation type="submission" date="2023-11" db="EMBL/GenBank/DDBJ databases">
        <title>Scrofimicrobium hongkongense sp. nov., isolated from a patient with peritonitis.</title>
        <authorList>
            <person name="Lao H.Y."/>
            <person name="Wong A.Y.P."/>
            <person name="Ng T.L."/>
            <person name="Wong R.Y.L."/>
            <person name="Yau M.C.Y."/>
            <person name="Lam J.Y.W."/>
            <person name="Siu G.K.H."/>
        </authorList>
    </citation>
    <scope>NUCLEOTIDE SEQUENCE</scope>
    <source>
        <strain evidence="1">R131</strain>
    </source>
</reference>
<dbReference type="KEGG" id="sapp:SAC06_00085"/>
<dbReference type="EMBL" id="CP138335">
    <property type="protein sequence ID" value="XBW07998.1"/>
    <property type="molecule type" value="Genomic_DNA"/>
</dbReference>
<sequence>MSQVWLWSSLQTQMAHSPKPKDKGLHIEVSTIVLEPGEEYEPPEPLWLHLLLEHDWPEDY</sequence>
<organism evidence="1">
    <name type="scientific">Scrofimicrobium appendicitidis</name>
    <dbReference type="NCBI Taxonomy" id="3079930"/>
    <lineage>
        <taxon>Bacteria</taxon>
        <taxon>Bacillati</taxon>
        <taxon>Actinomycetota</taxon>
        <taxon>Actinomycetes</taxon>
        <taxon>Actinomycetales</taxon>
        <taxon>Actinomycetaceae</taxon>
        <taxon>Scrofimicrobium</taxon>
    </lineage>
</organism>
<evidence type="ECO:0000313" key="1">
    <source>
        <dbReference type="EMBL" id="XBW07998.1"/>
    </source>
</evidence>